<keyword evidence="7" id="KW-0482">Metalloprotease</keyword>
<keyword evidence="8" id="KW-1015">Disulfide bond</keyword>
<feature type="compositionally biased region" description="Low complexity" evidence="11">
    <location>
        <begin position="3315"/>
        <end position="3332"/>
    </location>
</feature>
<dbReference type="PANTHER" id="PTHR13650:SF0">
    <property type="entry name" value="SPATACSIN"/>
    <property type="match status" value="1"/>
</dbReference>
<dbReference type="InterPro" id="IPR024079">
    <property type="entry name" value="MetalloPept_cat_dom_sf"/>
</dbReference>
<feature type="binding site" evidence="10">
    <location>
        <position position="277"/>
    </location>
    <ligand>
        <name>Zn(2+)</name>
        <dbReference type="ChEBI" id="CHEBI:29105"/>
        <note>catalytic</note>
    </ligand>
</feature>
<evidence type="ECO:0000313" key="14">
    <source>
        <dbReference type="RefSeq" id="XP_060550721.1"/>
    </source>
</evidence>
<proteinExistence type="predicted"/>
<feature type="binding site" evidence="10">
    <location>
        <position position="267"/>
    </location>
    <ligand>
        <name>Zn(2+)</name>
        <dbReference type="ChEBI" id="CHEBI:29105"/>
        <note>catalytic</note>
    </ligand>
</feature>
<dbReference type="InterPro" id="IPR041645">
    <property type="entry name" value="ADAMTS_CR_2"/>
</dbReference>
<evidence type="ECO:0000256" key="9">
    <source>
        <dbReference type="ARBA" id="ARBA00023180"/>
    </source>
</evidence>
<dbReference type="Pfam" id="PF19030">
    <property type="entry name" value="TSP1_ADAMTS"/>
    <property type="match status" value="6"/>
</dbReference>
<comment type="subcellular location">
    <subcellularLocation>
        <location evidence="1">Secreted</location>
    </subcellularLocation>
</comment>
<organism evidence="13 14">
    <name type="scientific">Pantherophis guttatus</name>
    <name type="common">Corn snake</name>
    <name type="synonym">Elaphe guttata</name>
    <dbReference type="NCBI Taxonomy" id="94885"/>
    <lineage>
        <taxon>Eukaryota</taxon>
        <taxon>Metazoa</taxon>
        <taxon>Chordata</taxon>
        <taxon>Craniata</taxon>
        <taxon>Vertebrata</taxon>
        <taxon>Euteleostomi</taxon>
        <taxon>Lepidosauria</taxon>
        <taxon>Squamata</taxon>
        <taxon>Bifurcata</taxon>
        <taxon>Unidentata</taxon>
        <taxon>Episquamata</taxon>
        <taxon>Toxicofera</taxon>
        <taxon>Serpentes</taxon>
        <taxon>Colubroidea</taxon>
        <taxon>Colubridae</taxon>
        <taxon>Colubrinae</taxon>
        <taxon>Pantherophis</taxon>
    </lineage>
</organism>
<feature type="region of interest" description="Disordered" evidence="11">
    <location>
        <begin position="1005"/>
        <end position="1030"/>
    </location>
</feature>
<evidence type="ECO:0000256" key="2">
    <source>
        <dbReference type="ARBA" id="ARBA00022525"/>
    </source>
</evidence>
<dbReference type="InterPro" id="IPR000884">
    <property type="entry name" value="TSP1_rpt"/>
</dbReference>
<dbReference type="PRINTS" id="PR01857">
    <property type="entry name" value="ADAMTSFAMILY"/>
</dbReference>
<dbReference type="Gene3D" id="2.20.100.10">
    <property type="entry name" value="Thrombospondin type-1 (TSP1) repeat"/>
    <property type="match status" value="7"/>
</dbReference>
<keyword evidence="13" id="KW-1185">Reference proteome</keyword>
<feature type="region of interest" description="Disordered" evidence="11">
    <location>
        <begin position="1051"/>
        <end position="1144"/>
    </location>
</feature>
<keyword evidence="4 10" id="KW-0479">Metal-binding</keyword>
<feature type="compositionally biased region" description="Basic and acidic residues" evidence="11">
    <location>
        <begin position="1120"/>
        <end position="1144"/>
    </location>
</feature>
<dbReference type="Pfam" id="PF00090">
    <property type="entry name" value="TSP_1"/>
    <property type="match status" value="1"/>
</dbReference>
<feature type="compositionally biased region" description="Polar residues" evidence="11">
    <location>
        <begin position="1085"/>
        <end position="1119"/>
    </location>
</feature>
<feature type="domain" description="Peptidase M12B" evidence="12">
    <location>
        <begin position="121"/>
        <end position="331"/>
    </location>
</feature>
<dbReference type="Pfam" id="PF19236">
    <property type="entry name" value="ADAMTS_CR_3"/>
    <property type="match status" value="1"/>
</dbReference>
<feature type="compositionally biased region" description="Basic and acidic residues" evidence="11">
    <location>
        <begin position="1296"/>
        <end position="1321"/>
    </location>
</feature>
<dbReference type="CDD" id="cd04273">
    <property type="entry name" value="ZnMc_ADAMTS_like"/>
    <property type="match status" value="1"/>
</dbReference>
<dbReference type="SUPFAM" id="SSF82895">
    <property type="entry name" value="TSP-1 type 1 repeat"/>
    <property type="match status" value="7"/>
</dbReference>
<dbReference type="InterPro" id="IPR045371">
    <property type="entry name" value="ADAMTS_CR_3"/>
</dbReference>
<protein>
    <submittedName>
        <fullName evidence="14">Spatacsin isoform X1</fullName>
    </submittedName>
</protein>
<dbReference type="SMART" id="SM00209">
    <property type="entry name" value="TSP1"/>
    <property type="match status" value="7"/>
</dbReference>
<sequence length="3805" mass="428670">MIGSVQNRDKGSGLAALSTCDGLKGVFHLAGQDFFIEPLAPSNPREGAAQPHRISRRHIWEPEAEEFISVLSTKGARKQPASVRMCGVQENAKGSERWREHWEEKQQRKRRIKPRSVSKEKWVETLVVADTKMVEYHGSEHVEKYVLTVMNMVAGLFHDASIGNPVHISIVRLIFLEDEEEDLKISHHADNTLRSFCKWQKALNPKGDAHPLHHDVAILLTRKDLCTAMNRPCETLGLAHVSGMCQPHRSCNVNEDTGLPLAFTVAHELGHSFGIQHDGSGNDCEPVGKRPFIMSPQLLYDTSPLTWSLCSREYITRFLDRGWGLCLDDPPAKDVIDFPSVPPGVLYDVSHQCRLQYGAYSTYCDDMDSVCNTLWCSVGNTCHSKLDAAVDGTKCDENKWCFNGECISVGYRPEPVHGGWAAWSSWTACSRTCGAGVQNAERPCNSPAPKYGGKYCLGERKRFRVCNAQPCPADEPSFRQIQCSRFDHWPYKGKLYKWSPVPNTSNPCELNCRPNNEYFAEKFRDATIDGTPCYEENNRRDRCINGICKNIGCDYEIDSYAVEDRCGVCQGDGSTCRTVKKTFEESEGLGYVDVGLIPAGAREIQIEEMAEAENFLALRSEDPKKYFLNGGWTIQWNGDYKVAGTTFTYKRMGNWENLTSPGPTEEPIWIQLLFQEKNPGVRYQYTIQQESRNQSSVAPPEFFWHYGPWTKCTATCGTGVQRQMVRCLEKAAGFVEEKYCDALSRPDDKQRNCNKEPCPARWWAGEWQACSATCGDSGLMKRTVLCIQSVALDEQQALLPDKCQHLTKPETTAACNREVLCLALWVTGNWSKCSVTCGKGTQRRPVFCPTDTRAKCDPAERPASEVNCWASACWNRMENSVPDWSGSGSSSQELFNEIDFIPHYHAPKFSPSAPKSENVITEEVLLPNNHKKGNVFVDDFYYDYNFINFHEDLAYELDEEKNSKREDLKPNFGVQIFHKMEADPQETLPDLPPTTDLEVNLANQGSASPTVGQEYEKEHDNVQDSSTTGTLQDPFITTVVTSSSASVHWESFQPSLSEDHPSTSTVKSPPLGSNNHVFGGATQEPHFTNTFLKDSTAKPVSSISSPSLDVLTPTMSSVKDSYHSTENPGKRMQDPKIPELSDSSDHGLWKMVEETSRKQSNRDRAIVNDEGNMDTAYTVKENPINTFATTTARITGAPHHLADHLSASVSVLDAEMSSTSGRDLLKKAPSLTTELPSGTSSSTSAYQLSGSSRKTQMLRHPDTLTPQIATESNSLDRISSFPNFSPSALLPSKQSNKIETDLETKPIPSTEDREFSRDRSESPPPLVPTASSEGGAGPEVKFQEPEEKMVSSVASPAAVIAALNASWEAGNWSECSRTCGGGVKVRGIHCIDTRGQRPLRPFHCQTASYKPPAQLPCHTKPCLSWYTSTWRECSELCGGGEQERLVTCPGMGRCDPALRPNSTRPCNTQPCTKWRVGSWGQCTATCGEGIQRRQVKCLNTKTGQAEEDSSLCEHEPWPENTQRCSSQDCPAGEASLLSISSLQVLSFKNGRAILLLNNFVIAHLIFPGGELGEEVESCFRLDLPPQTLERIVNVTFCRGILFLLDETGWIHIFGATDGAYLAHISVPLYQSRGQEEKNQDMPFPLVQLSISHDLSVAVVVGRSSCVAAVDLNLYFREYPDHLFCKQSFENLPAQQLEGVGEDDLNSSSYSMKFLQPSFQTDRSWKTHTLSLNDTHPHNYFPHLCTDVELPWYQHLLHLESLNSKTLDTSEASLFQEVAFVLSSSRGKENEGPEDRRWKSIPLGDLEERGNLECKHVTGFHVLFTVSSESEGLTLVLWDLVTQDITQSCVGENSFFVEYTREEPLWLVLSETGLFLLLFGFTQEEFLNRLIIYGSASTVDSLCRLNRWGRCSIPVHALEAGLENRQLDTVDFFLKNKENLFSLSAASSIQDQPANISDFYLKSVEELRPALDLLCKAIHENDVETQSKHFSEQLLNLTLSFLNKQLREIFTHREELDENMLQCVDIFTSYIIKLRTFMIRFPHKTSGVIRQPWDSEDNLPQMDQSHWEKFDTERAVTEALLSNRVPEAQIFFRLTHNPAQDLGQLTQIGLEMAYKSLLKDDINEASKLLRNMGFSVKQQLHKICFYTTDYHVRDFLVSVLQDEDVLPETEKEMIDLVHEVENIYSGTFQRQETNTACCRSWRKEADCIDVTSLDSFLNCTQDRTHNREHRVMLNWAQWWNPSTRERVLLPVRAQEGKFKFRNPEALWMYLSSWHDWVNITSWISDSQLEGNPANWPPLPLEAIGQSALCSHYLRNEVLDILARNGTFVPTELEDFEGLLQRTACAGGVMQEPHPLLGYVSAGGLDFHTCFILYCIERGLDHLLYSYLDYYRLFSSACPILNDKNLREEHLWFEFLVQCWDIANNPGDADKIFQASLANAQILIPGNQASVSTMLLEGRTLLALATTMFAGGGIDQIVQKGDGREKVDAQLFRMALAPYPKLRAALFPQTTPHGISPPDLSLYHLLQCLAPFDSTKLFGWQSANTLAIPDICNDLPHFSCSALVKKHAIMEHLDFSYYVYHERPSFAFGAFLAQQLSKGDLPKELVQQVANEAYSVALSVFYAPSLAATSVCFLEMLGLQSLKLRVDVKAANVILSFMSRREEPQHHSIRQSLVEKLGELADGEKTAAEDLLVCLEEAVWDKVDHQEIKKTSSEARHHWSLVVQFCQLHHIKLSTSYLRACARSNEWLQFVTEAQMHGYQPAEVIPLLRDFPLPLRDHLALALRHLQPPRQGGLQELEQEPQGLFHVLLQSQEQPCPWRHLLAASVKHHLPVLSVLAAGFQDASLLHCLCVWIITSLDACATSEVMGHMDGMAESHEWGLPDLALLWQWLLKRQKARILLHGFQLFLEDSPLLIMLEVYELCMEYKNYSQAKMKLLTFQDNLSKLEAQCERWLPVLPGPWLELQASFLLNLMLQQCRTEYEFRKLLELLADAGTALLHGPDLKKLSALGIILKDSPTSISRTLLGNYSFERFQEECQRILEQLQESSSFSVARNVAELAALPVDNVVIQEVLQNLLLLKQVGHWTQKRTRVEFWKKCHENYVQNAISNRAASGFFSAQADLVSEGPEDERVSERQLLLTLAGHWLVRSDPVPVDDLEKIERGIWWCHIRRQTFSQGTGQIEPRGSHQISISSELSFDSLAKEFCFSKVAALNIPKYLELRGFPSQDTSTVMLSEAEAASLSFLIGCLLDEGSVHEAARVCRYFSFYSKDVALILHCRMLALGEDAQGCFHPEIQALLAAENSKRHREAAPEKKRLKSSSSLDSWSSVGGSSPDSGVVGSLQTLVAECVHGRNYCRQTLYLYELSKELGCAFSEIAVHDSEKLLRAILSSQQPDWYKKAQAFITNQGLEPGAVAELVAEEITRELLAPSEGRGKQTPALNPAEESQRFLQLAKLCQDHTLVGLKLLDKVSSVPHGELACTVELLVLAHNCFSLTCHMEGITRVLQAARLLTDEHLAPKEEYGLVVRLLTGIGRYNEMTYIFDLLHEKHYFEVLMRKKLDPNGTLKTALLDYIKRCRPGDSEKHNMIALCFSMCREIGENHEAAANVQLKLIESQPWEESLQDVPSLKKLLMRALTLFLDAAESYSKDFCVCQSLRCKRLTRLITLQLHFLTTQHKTKLINLRRKSLMPCILALPRFYQAAVVAEAYDFAPDWSEVLYQQVILKGDFNYLEEHKQHGLLRTGTFEEIAHKFKQHAANESAVRNLKKLLTYCEDIYVYYKLAYDNQFYDVVNMLLNDAQTGCCLNDLLAN</sequence>
<dbReference type="Pfam" id="PF17771">
    <property type="entry name" value="ADAMTS_CR_2"/>
    <property type="match status" value="1"/>
</dbReference>
<accession>A0ABM3ZQS7</accession>
<evidence type="ECO:0000313" key="13">
    <source>
        <dbReference type="Proteomes" id="UP001652622"/>
    </source>
</evidence>
<evidence type="ECO:0000256" key="1">
    <source>
        <dbReference type="ARBA" id="ARBA00004613"/>
    </source>
</evidence>
<dbReference type="SUPFAM" id="SSF55486">
    <property type="entry name" value="Metalloproteases ('zincins'), catalytic domain"/>
    <property type="match status" value="1"/>
</dbReference>
<evidence type="ECO:0000256" key="5">
    <source>
        <dbReference type="ARBA" id="ARBA00022801"/>
    </source>
</evidence>
<dbReference type="Pfam" id="PF05986">
    <property type="entry name" value="ADAMTS_spacer1"/>
    <property type="match status" value="1"/>
</dbReference>
<keyword evidence="5" id="KW-0378">Hydrolase</keyword>
<dbReference type="Gene3D" id="3.40.390.10">
    <property type="entry name" value="Collagenase (Catalytic Domain)"/>
    <property type="match status" value="1"/>
</dbReference>
<keyword evidence="2" id="KW-0964">Secreted</keyword>
<feature type="compositionally biased region" description="Polar residues" evidence="11">
    <location>
        <begin position="1230"/>
        <end position="1255"/>
    </location>
</feature>
<name>A0ABM3ZQS7_PANGU</name>
<feature type="region of interest" description="Disordered" evidence="11">
    <location>
        <begin position="1223"/>
        <end position="1339"/>
    </location>
</feature>
<evidence type="ECO:0000256" key="11">
    <source>
        <dbReference type="SAM" id="MobiDB-lite"/>
    </source>
</evidence>
<dbReference type="Proteomes" id="UP001652622">
    <property type="component" value="Unplaced"/>
</dbReference>
<feature type="compositionally biased region" description="Polar residues" evidence="11">
    <location>
        <begin position="1052"/>
        <end position="1076"/>
    </location>
</feature>
<dbReference type="GeneID" id="117676201"/>
<comment type="caution">
    <text evidence="10">Lacks conserved residue(s) required for the propagation of feature annotation.</text>
</comment>
<evidence type="ECO:0000256" key="4">
    <source>
        <dbReference type="ARBA" id="ARBA00022723"/>
    </source>
</evidence>
<evidence type="ECO:0000256" key="7">
    <source>
        <dbReference type="ARBA" id="ARBA00023049"/>
    </source>
</evidence>
<keyword evidence="6 10" id="KW-0862">Zinc</keyword>
<keyword evidence="3" id="KW-0645">Protease</keyword>
<dbReference type="InterPro" id="IPR036383">
    <property type="entry name" value="TSP1_rpt_sf"/>
</dbReference>
<keyword evidence="9" id="KW-0325">Glycoprotein</keyword>
<feature type="region of interest" description="Disordered" evidence="11">
    <location>
        <begin position="3303"/>
        <end position="3332"/>
    </location>
</feature>
<dbReference type="Gene3D" id="3.40.1620.60">
    <property type="match status" value="1"/>
</dbReference>
<dbReference type="Pfam" id="PF14649">
    <property type="entry name" value="Spatacsin_C"/>
    <property type="match status" value="1"/>
</dbReference>
<dbReference type="InterPro" id="IPR010294">
    <property type="entry name" value="ADAMTS_spacer1"/>
</dbReference>
<dbReference type="RefSeq" id="XP_060550721.1">
    <property type="nucleotide sequence ID" value="XM_060694738.1"/>
</dbReference>
<evidence type="ECO:0000259" key="12">
    <source>
        <dbReference type="PROSITE" id="PS50215"/>
    </source>
</evidence>
<dbReference type="Gene3D" id="2.60.120.830">
    <property type="match status" value="1"/>
</dbReference>
<feature type="compositionally biased region" description="Polar residues" evidence="11">
    <location>
        <begin position="1264"/>
        <end position="1295"/>
    </location>
</feature>
<gene>
    <name evidence="14" type="primary">SPG11</name>
</gene>
<dbReference type="PROSITE" id="PS50092">
    <property type="entry name" value="TSP1"/>
    <property type="match status" value="7"/>
</dbReference>
<dbReference type="InterPro" id="IPR001590">
    <property type="entry name" value="Peptidase_M12B"/>
</dbReference>
<evidence type="ECO:0000256" key="8">
    <source>
        <dbReference type="ARBA" id="ARBA00023157"/>
    </source>
</evidence>
<reference evidence="14" key="1">
    <citation type="submission" date="2025-08" db="UniProtKB">
        <authorList>
            <consortium name="RefSeq"/>
        </authorList>
    </citation>
    <scope>IDENTIFICATION</scope>
    <source>
        <tissue evidence="14">Blood</tissue>
    </source>
</reference>
<dbReference type="InterPro" id="IPR028103">
    <property type="entry name" value="Spatacsin"/>
</dbReference>
<evidence type="ECO:0000256" key="6">
    <source>
        <dbReference type="ARBA" id="ARBA00022833"/>
    </source>
</evidence>
<evidence type="ECO:0000256" key="3">
    <source>
        <dbReference type="ARBA" id="ARBA00022670"/>
    </source>
</evidence>
<feature type="binding site" evidence="10">
    <location>
        <position position="271"/>
    </location>
    <ligand>
        <name>Zn(2+)</name>
        <dbReference type="ChEBI" id="CHEBI:29105"/>
        <note>catalytic</note>
    </ligand>
</feature>
<feature type="active site" evidence="10">
    <location>
        <position position="268"/>
    </location>
</feature>
<dbReference type="PANTHER" id="PTHR13650">
    <property type="entry name" value="SPATACSIN"/>
    <property type="match status" value="1"/>
</dbReference>
<dbReference type="InterPro" id="IPR028107">
    <property type="entry name" value="Spatacsin_C_dom"/>
</dbReference>
<dbReference type="Pfam" id="PF01421">
    <property type="entry name" value="Reprolysin"/>
    <property type="match status" value="1"/>
</dbReference>
<evidence type="ECO:0000256" key="10">
    <source>
        <dbReference type="PROSITE-ProRule" id="PRU00276"/>
    </source>
</evidence>
<dbReference type="PROSITE" id="PS50215">
    <property type="entry name" value="ADAM_MEPRO"/>
    <property type="match status" value="1"/>
</dbReference>
<dbReference type="InterPro" id="IPR013273">
    <property type="entry name" value="ADAMTS/ADAMTS-like"/>
</dbReference>